<organism evidence="1 2">
    <name type="scientific">Spongiibacter thalassae</name>
    <dbReference type="NCBI Taxonomy" id="2721624"/>
    <lineage>
        <taxon>Bacteria</taxon>
        <taxon>Pseudomonadati</taxon>
        <taxon>Pseudomonadota</taxon>
        <taxon>Gammaproteobacteria</taxon>
        <taxon>Cellvibrionales</taxon>
        <taxon>Spongiibacteraceae</taxon>
        <taxon>Spongiibacter</taxon>
    </lineage>
</organism>
<dbReference type="InterPro" id="IPR039065">
    <property type="entry name" value="AcoX-like"/>
</dbReference>
<dbReference type="PANTHER" id="PTHR40697">
    <property type="entry name" value="ACETOIN CATABOLISM PROTEIN X"/>
    <property type="match status" value="1"/>
</dbReference>
<dbReference type="PIRSF" id="PIRSF016907">
    <property type="entry name" value="Kin_ATP-NAD"/>
    <property type="match status" value="1"/>
</dbReference>
<dbReference type="InterPro" id="IPR017438">
    <property type="entry name" value="ATP-NAD_kinase_N"/>
</dbReference>
<sequence length="392" mass="41529">MFKLGLIVNPYAGLGGPEGFKGSDDLPAELKAGAISRAGERAQRCLSLIAQRHGGRVGVYGFDGAMAGEWARAAALSFTALGQAQDEPSTAADSRRAAQALQGHGVDLVLFVGGDGTARDICSAVGEQQAVLGLPAGVKMHSGVYAVSPEAAAEIVDALIRGGLVEVASAEVRDIDEAAFRRGQVRAKHYGEMQVPRLGGFLQQVKQGGREVEELVLADIAEDFLENIDDDALYIIGPGSTTECLMEAMGLPNTLLGFDLVKGGKCLVSDANAAQIAAALDAHHGEVYAYITAIGGQGHILGRGNQQLTPGLIRRIGRDRFRVVASKSKLSRLEGRPLLVDTNDPQLDCEWRGYIPVITGYRDQVMYRVGLEFGDDEQSADTATPISNTQQD</sequence>
<evidence type="ECO:0000313" key="2">
    <source>
        <dbReference type="Proteomes" id="UP000765845"/>
    </source>
</evidence>
<dbReference type="Pfam" id="PF20143">
    <property type="entry name" value="NAD_kinase_C"/>
    <property type="match status" value="1"/>
</dbReference>
<reference evidence="1 2" key="1">
    <citation type="submission" date="2020-04" db="EMBL/GenBank/DDBJ databases">
        <authorList>
            <person name="Yoon J."/>
        </authorList>
    </citation>
    <scope>NUCLEOTIDE SEQUENCE [LARGE SCALE GENOMIC DNA]</scope>
    <source>
        <strain evidence="1 2">KMU-166</strain>
    </source>
</reference>
<comment type="caution">
    <text evidence="1">The sequence shown here is derived from an EMBL/GenBank/DDBJ whole genome shotgun (WGS) entry which is preliminary data.</text>
</comment>
<dbReference type="GO" id="GO:0016301">
    <property type="term" value="F:kinase activity"/>
    <property type="evidence" value="ECO:0007669"/>
    <property type="project" value="UniProtKB-KW"/>
</dbReference>
<dbReference type="EMBL" id="JAAWWK010000002">
    <property type="protein sequence ID" value="NKI17293.1"/>
    <property type="molecule type" value="Genomic_DNA"/>
</dbReference>
<keyword evidence="1" id="KW-0808">Transferase</keyword>
<evidence type="ECO:0000313" key="1">
    <source>
        <dbReference type="EMBL" id="NKI17293.1"/>
    </source>
</evidence>
<dbReference type="PANTHER" id="PTHR40697:SF2">
    <property type="entry name" value="ATP-NAD KINASE-RELATED"/>
    <property type="match status" value="1"/>
</dbReference>
<dbReference type="RefSeq" id="WP_168449803.1">
    <property type="nucleotide sequence ID" value="NZ_JAAWWK010000002.1"/>
</dbReference>
<gene>
    <name evidence="1" type="ORF">HCU74_07655</name>
</gene>
<keyword evidence="2" id="KW-1185">Reference proteome</keyword>
<proteinExistence type="predicted"/>
<dbReference type="Proteomes" id="UP000765845">
    <property type="component" value="Unassembled WGS sequence"/>
</dbReference>
<keyword evidence="1" id="KW-0418">Kinase</keyword>
<accession>A0ABX1GDQ9</accession>
<dbReference type="Gene3D" id="3.40.50.10330">
    <property type="entry name" value="Probable inorganic polyphosphate/atp-NAD kinase, domain 1"/>
    <property type="match status" value="1"/>
</dbReference>
<name>A0ABX1GDQ9_9GAMM</name>
<dbReference type="Pfam" id="PF01513">
    <property type="entry name" value="NAD_kinase"/>
    <property type="match status" value="1"/>
</dbReference>
<protein>
    <submittedName>
        <fullName evidence="1">ATP-NAD kinase family protein</fullName>
    </submittedName>
</protein>
<dbReference type="InterPro" id="IPR002504">
    <property type="entry name" value="NADK"/>
</dbReference>
<dbReference type="InterPro" id="IPR016064">
    <property type="entry name" value="NAD/diacylglycerol_kinase_sf"/>
</dbReference>
<dbReference type="InterPro" id="IPR011386">
    <property type="entry name" value="Put_ATP-NAD_kin"/>
</dbReference>
<dbReference type="SUPFAM" id="SSF111331">
    <property type="entry name" value="NAD kinase/diacylglycerol kinase-like"/>
    <property type="match status" value="1"/>
</dbReference>